<reference evidence="7 8" key="1">
    <citation type="submission" date="2019-07" db="EMBL/GenBank/DDBJ databases">
        <title>Whole genome shotgun sequence of Marinococcus halophilus NBRC 102359.</title>
        <authorList>
            <person name="Hosoyama A."/>
            <person name="Uohara A."/>
            <person name="Ohji S."/>
            <person name="Ichikawa N."/>
        </authorList>
    </citation>
    <scope>NUCLEOTIDE SEQUENCE [LARGE SCALE GENOMIC DNA]</scope>
    <source>
        <strain evidence="7 8">NBRC 102359</strain>
    </source>
</reference>
<dbReference type="SUPFAM" id="SSF53187">
    <property type="entry name" value="Zn-dependent exopeptidases"/>
    <property type="match status" value="1"/>
</dbReference>
<evidence type="ECO:0000313" key="8">
    <source>
        <dbReference type="Proteomes" id="UP000321051"/>
    </source>
</evidence>
<comment type="caution">
    <text evidence="7">The sequence shown here is derived from an EMBL/GenBank/DDBJ whole genome shotgun (WGS) entry which is preliminary data.</text>
</comment>
<dbReference type="InterPro" id="IPR010182">
    <property type="entry name" value="ArgE/DapE"/>
</dbReference>
<dbReference type="OrthoDB" id="9792335at2"/>
<dbReference type="PANTHER" id="PTHR43808">
    <property type="entry name" value="ACETYLORNITHINE DEACETYLASE"/>
    <property type="match status" value="1"/>
</dbReference>
<dbReference type="AlphaFoldDB" id="A0A510Y1K4"/>
<dbReference type="InterPro" id="IPR050072">
    <property type="entry name" value="Peptidase_M20A"/>
</dbReference>
<sequence length="443" mass="49361">MLRNEGERVTETVDSSQKILSTVDKLWGEEVEFLQTIARFPSTIEHEGSLQLYLKDFFQNELQMDVETVEVDEKEISSLPGYAPSEWSYAGRPVVVAKAPRSIQESKGNSLLFQGHVDVVSPEPKHKWSVDPWSALQIGNRLYGRGVLDMKSGVAAMVYAYKAIQEAGYEPAADFSIKTVIEEEATGNGTLAAANAGYLADAVLIPEPFGQCPSTAQLGSIWLRIHIDTSSNLQSDRTGVGANAIEKAQTIIEALQSYREYVNRDEQKPPEFAHMKEPIDVEAGTMHSGDFASNIPVEATLEVRSAVYPGKDPAEGKQDLIDWILDKTKDDEWLREHPPSFESFGFHAEGMIMPEEDPLFARLDEAHEFVTGTRCGRQAIPVTTDARYYGLYYDTPVTCYGPSGAKMHEPDEWVDLESVKNVTKVYADFLIRWCGIHKKKGDT</sequence>
<name>A0A510Y1K4_MARHA</name>
<dbReference type="Proteomes" id="UP000321051">
    <property type="component" value="Unassembled WGS sequence"/>
</dbReference>
<protein>
    <submittedName>
        <fullName evidence="7">Acetylornithine deacetylase</fullName>
    </submittedName>
</protein>
<dbReference type="EMBL" id="BJUN01000001">
    <property type="protein sequence ID" value="GEK57190.1"/>
    <property type="molecule type" value="Genomic_DNA"/>
</dbReference>
<dbReference type="NCBIfam" id="TIGR01910">
    <property type="entry name" value="DapE-ArgE"/>
    <property type="match status" value="1"/>
</dbReference>
<dbReference type="Gene3D" id="3.40.630.10">
    <property type="entry name" value="Zn peptidases"/>
    <property type="match status" value="1"/>
</dbReference>
<dbReference type="InterPro" id="IPR011650">
    <property type="entry name" value="Peptidase_M20_dimer"/>
</dbReference>
<organism evidence="7 8">
    <name type="scientific">Marinococcus halophilus</name>
    <dbReference type="NCBI Taxonomy" id="1371"/>
    <lineage>
        <taxon>Bacteria</taxon>
        <taxon>Bacillati</taxon>
        <taxon>Bacillota</taxon>
        <taxon>Bacilli</taxon>
        <taxon>Bacillales</taxon>
        <taxon>Bacillaceae</taxon>
        <taxon>Marinococcus</taxon>
    </lineage>
</organism>
<keyword evidence="8" id="KW-1185">Reference proteome</keyword>
<dbReference type="Pfam" id="PF07687">
    <property type="entry name" value="M20_dimer"/>
    <property type="match status" value="1"/>
</dbReference>
<evidence type="ECO:0000259" key="6">
    <source>
        <dbReference type="Pfam" id="PF07687"/>
    </source>
</evidence>
<comment type="cofactor">
    <cofactor evidence="2">
        <name>Zn(2+)</name>
        <dbReference type="ChEBI" id="CHEBI:29105"/>
    </cofactor>
</comment>
<evidence type="ECO:0000313" key="7">
    <source>
        <dbReference type="EMBL" id="GEK57190.1"/>
    </source>
</evidence>
<evidence type="ECO:0000256" key="1">
    <source>
        <dbReference type="ARBA" id="ARBA00001941"/>
    </source>
</evidence>
<evidence type="ECO:0000256" key="5">
    <source>
        <dbReference type="ARBA" id="ARBA00023285"/>
    </source>
</evidence>
<dbReference type="Pfam" id="PF01546">
    <property type="entry name" value="Peptidase_M20"/>
    <property type="match status" value="1"/>
</dbReference>
<dbReference type="InterPro" id="IPR002933">
    <property type="entry name" value="Peptidase_M20"/>
</dbReference>
<evidence type="ECO:0000256" key="4">
    <source>
        <dbReference type="ARBA" id="ARBA00022833"/>
    </source>
</evidence>
<keyword evidence="4" id="KW-0862">Zinc</keyword>
<keyword evidence="5" id="KW-0170">Cobalt</keyword>
<dbReference type="PANTHER" id="PTHR43808:SF25">
    <property type="entry name" value="PEPTIDASE M20 DIMERISATION DOMAIN-CONTAINING PROTEIN"/>
    <property type="match status" value="1"/>
</dbReference>
<evidence type="ECO:0000256" key="2">
    <source>
        <dbReference type="ARBA" id="ARBA00001947"/>
    </source>
</evidence>
<dbReference type="Gene3D" id="3.30.70.360">
    <property type="match status" value="1"/>
</dbReference>
<comment type="cofactor">
    <cofactor evidence="1">
        <name>Co(2+)</name>
        <dbReference type="ChEBI" id="CHEBI:48828"/>
    </cofactor>
</comment>
<comment type="similarity">
    <text evidence="3">Belongs to the peptidase M20A family.</text>
</comment>
<dbReference type="NCBIfam" id="NF005306">
    <property type="entry name" value="PRK06837.1"/>
    <property type="match status" value="1"/>
</dbReference>
<feature type="domain" description="Peptidase M20 dimerisation" evidence="6">
    <location>
        <begin position="216"/>
        <end position="331"/>
    </location>
</feature>
<evidence type="ECO:0000256" key="3">
    <source>
        <dbReference type="ARBA" id="ARBA00006247"/>
    </source>
</evidence>
<gene>
    <name evidence="7" type="ORF">MHA01_00950</name>
</gene>
<proteinExistence type="inferred from homology"/>
<accession>A0A510Y1K4</accession>
<dbReference type="STRING" id="1371.GCA_900166605_02237"/>
<dbReference type="GO" id="GO:0016787">
    <property type="term" value="F:hydrolase activity"/>
    <property type="evidence" value="ECO:0007669"/>
    <property type="project" value="InterPro"/>
</dbReference>